<dbReference type="AlphaFoldDB" id="A0A9P6U057"/>
<feature type="compositionally biased region" description="Polar residues" evidence="2">
    <location>
        <begin position="428"/>
        <end position="439"/>
    </location>
</feature>
<gene>
    <name evidence="4" type="primary">PUF60</name>
    <name evidence="4" type="ORF">DFQ27_007376</name>
</gene>
<dbReference type="Gene3D" id="3.30.70.330">
    <property type="match status" value="3"/>
</dbReference>
<dbReference type="SMART" id="SM00361">
    <property type="entry name" value="RRM_1"/>
    <property type="match status" value="2"/>
</dbReference>
<feature type="compositionally biased region" description="Basic and acidic residues" evidence="2">
    <location>
        <begin position="13"/>
        <end position="27"/>
    </location>
</feature>
<feature type="domain" description="RRM" evidence="3">
    <location>
        <begin position="143"/>
        <end position="221"/>
    </location>
</feature>
<dbReference type="SMART" id="SM00360">
    <property type="entry name" value="RRM"/>
    <property type="match status" value="3"/>
</dbReference>
<evidence type="ECO:0000313" key="4">
    <source>
        <dbReference type="EMBL" id="KAG0253478.1"/>
    </source>
</evidence>
<dbReference type="InterPro" id="IPR051974">
    <property type="entry name" value="PUF60_regulator"/>
</dbReference>
<feature type="region of interest" description="Disordered" evidence="2">
    <location>
        <begin position="428"/>
        <end position="506"/>
    </location>
</feature>
<feature type="region of interest" description="Disordered" evidence="2">
    <location>
        <begin position="1"/>
        <end position="54"/>
    </location>
</feature>
<dbReference type="GO" id="GO:0003723">
    <property type="term" value="F:RNA binding"/>
    <property type="evidence" value="ECO:0007669"/>
    <property type="project" value="UniProtKB-UniRule"/>
</dbReference>
<sequence length="618" mass="65602">MDSMESVSLKRAFAHEARGSEESDERVSASSDASSGNESASPPSTDDPSKKQRLNNVDSMATSDQNTPEIDPDALADELAAIGKGELALSDRQQTALQRAKNFARGLQDELVRTGAISSAVLPEATLTVANIIEQQKALHNLCRVYVGSISFESTESDVRARLARYGSIKELALKADPISGKHRGFCFVEYDLPEAAILSVEASETIEIGGRTIRIGRPKNYDPNSIKDLPPPPENRIYVANVGALVSESDLAGIFQAFGEVEKCVLMPDLQTRKHAGYGYVQFKEGNDIDTIVASMKGFMLLDLPMGVCKAIIGGPLPDGMQALDNIPPGTTVLPSNLMITRPAGIAAAIGAAAPLSPALIARANATAASTAQRLVAGFQRQQQQHQDQHQHGDGGHIESVAAEENLSISGSQQRYQLIQNLARSRGVDTQMSNSNRVSPSNSAGSPNASTNSNNNTSNSSGANLSSSGNSSGNSNANQAGGGFPSSSHVLSSQSVEAHEASANSLDNKMHQISGGRLGGNHAVAGSSVVRLQYKATSADVDDQLEEEFREECSKYGPVIQVHVLPLSGQFLKIFIQFGSVADARSAAAQLNGRQFDGKTIQATMYDMNDYFSNRLV</sequence>
<evidence type="ECO:0000256" key="2">
    <source>
        <dbReference type="SAM" id="MobiDB-lite"/>
    </source>
</evidence>
<feature type="compositionally biased region" description="Low complexity" evidence="2">
    <location>
        <begin position="28"/>
        <end position="41"/>
    </location>
</feature>
<feature type="compositionally biased region" description="Low complexity" evidence="2">
    <location>
        <begin position="487"/>
        <end position="496"/>
    </location>
</feature>
<dbReference type="InterPro" id="IPR012677">
    <property type="entry name" value="Nucleotide-bd_a/b_plait_sf"/>
</dbReference>
<dbReference type="GO" id="GO:0071011">
    <property type="term" value="C:precatalytic spliceosome"/>
    <property type="evidence" value="ECO:0007669"/>
    <property type="project" value="TreeGrafter"/>
</dbReference>
<name>A0A9P6U057_9FUNG</name>
<dbReference type="GO" id="GO:0071013">
    <property type="term" value="C:catalytic step 2 spliceosome"/>
    <property type="evidence" value="ECO:0007669"/>
    <property type="project" value="TreeGrafter"/>
</dbReference>
<dbReference type="InterPro" id="IPR000504">
    <property type="entry name" value="RRM_dom"/>
</dbReference>
<dbReference type="Proteomes" id="UP000807716">
    <property type="component" value="Unassembled WGS sequence"/>
</dbReference>
<accession>A0A9P6U057</accession>
<dbReference type="InterPro" id="IPR003954">
    <property type="entry name" value="RRM_euk-type"/>
</dbReference>
<feature type="compositionally biased region" description="Low complexity" evidence="2">
    <location>
        <begin position="440"/>
        <end position="480"/>
    </location>
</feature>
<dbReference type="GO" id="GO:0000381">
    <property type="term" value="P:regulation of alternative mRNA splicing, via spliceosome"/>
    <property type="evidence" value="ECO:0007669"/>
    <property type="project" value="TreeGrafter"/>
</dbReference>
<proteinExistence type="predicted"/>
<dbReference type="PANTHER" id="PTHR47330:SF1">
    <property type="entry name" value="POLY(U)-BINDING-SPLICING FACTOR PUF60"/>
    <property type="match status" value="1"/>
</dbReference>
<dbReference type="OrthoDB" id="5411533at2759"/>
<keyword evidence="5" id="KW-1185">Reference proteome</keyword>
<feature type="domain" description="RRM" evidence="3">
    <location>
        <begin position="543"/>
        <end position="609"/>
    </location>
</feature>
<evidence type="ECO:0000256" key="1">
    <source>
        <dbReference type="PROSITE-ProRule" id="PRU00176"/>
    </source>
</evidence>
<reference evidence="4" key="1">
    <citation type="journal article" date="2020" name="Fungal Divers.">
        <title>Resolving the Mortierellaceae phylogeny through synthesis of multi-gene phylogenetics and phylogenomics.</title>
        <authorList>
            <person name="Vandepol N."/>
            <person name="Liber J."/>
            <person name="Desiro A."/>
            <person name="Na H."/>
            <person name="Kennedy M."/>
            <person name="Barry K."/>
            <person name="Grigoriev I.V."/>
            <person name="Miller A.N."/>
            <person name="O'Donnell K."/>
            <person name="Stajich J.E."/>
            <person name="Bonito G."/>
        </authorList>
    </citation>
    <scope>NUCLEOTIDE SEQUENCE</scope>
    <source>
        <strain evidence="4">BC1065</strain>
    </source>
</reference>
<dbReference type="PROSITE" id="PS50102">
    <property type="entry name" value="RRM"/>
    <property type="match status" value="3"/>
</dbReference>
<dbReference type="GO" id="GO:0006376">
    <property type="term" value="P:mRNA splice site recognition"/>
    <property type="evidence" value="ECO:0007669"/>
    <property type="project" value="TreeGrafter"/>
</dbReference>
<dbReference type="EMBL" id="JAAAJB010000578">
    <property type="protein sequence ID" value="KAG0253478.1"/>
    <property type="molecule type" value="Genomic_DNA"/>
</dbReference>
<dbReference type="GO" id="GO:0000380">
    <property type="term" value="P:alternative mRNA splicing, via spliceosome"/>
    <property type="evidence" value="ECO:0007669"/>
    <property type="project" value="TreeGrafter"/>
</dbReference>
<organism evidence="4 5">
    <name type="scientific">Actinomortierella ambigua</name>
    <dbReference type="NCBI Taxonomy" id="1343610"/>
    <lineage>
        <taxon>Eukaryota</taxon>
        <taxon>Fungi</taxon>
        <taxon>Fungi incertae sedis</taxon>
        <taxon>Mucoromycota</taxon>
        <taxon>Mortierellomycotina</taxon>
        <taxon>Mortierellomycetes</taxon>
        <taxon>Mortierellales</taxon>
        <taxon>Mortierellaceae</taxon>
        <taxon>Actinomortierella</taxon>
    </lineage>
</organism>
<comment type="caution">
    <text evidence="4">The sequence shown here is derived from an EMBL/GenBank/DDBJ whole genome shotgun (WGS) entry which is preliminary data.</text>
</comment>
<protein>
    <submittedName>
        <fullName evidence="4">Poly(U)-binding-splicing factor puf60</fullName>
    </submittedName>
</protein>
<keyword evidence="1" id="KW-0694">RNA-binding</keyword>
<dbReference type="Pfam" id="PF00076">
    <property type="entry name" value="RRM_1"/>
    <property type="match status" value="3"/>
</dbReference>
<evidence type="ECO:0000259" key="3">
    <source>
        <dbReference type="PROSITE" id="PS50102"/>
    </source>
</evidence>
<dbReference type="PANTHER" id="PTHR47330">
    <property type="entry name" value="POLY(U)-BINDING-SPLICING FACTOR PUF60-B-RELATED"/>
    <property type="match status" value="1"/>
</dbReference>
<feature type="domain" description="RRM" evidence="3">
    <location>
        <begin position="236"/>
        <end position="314"/>
    </location>
</feature>
<dbReference type="SUPFAM" id="SSF54928">
    <property type="entry name" value="RNA-binding domain, RBD"/>
    <property type="match status" value="2"/>
</dbReference>
<evidence type="ECO:0000313" key="5">
    <source>
        <dbReference type="Proteomes" id="UP000807716"/>
    </source>
</evidence>
<dbReference type="InterPro" id="IPR035979">
    <property type="entry name" value="RBD_domain_sf"/>
</dbReference>